<evidence type="ECO:0000313" key="2">
    <source>
        <dbReference type="Proteomes" id="UP000542342"/>
    </source>
</evidence>
<dbReference type="EMBL" id="JACEFB010000009">
    <property type="protein sequence ID" value="MBA2226890.1"/>
    <property type="molecule type" value="Genomic_DNA"/>
</dbReference>
<accession>A0A7V8VF50</accession>
<proteinExistence type="predicted"/>
<comment type="caution">
    <text evidence="1">The sequence shown here is derived from an EMBL/GenBank/DDBJ whole genome shotgun (WGS) entry which is preliminary data.</text>
</comment>
<sequence length="306" mass="34343">MTTPDAYDDAGRSSGLSADFRAAVTAELLERDYTVVEWETEGVHVRGPDDEGEQYLGLSNLYRRAQGVARADWPQLIGDFLDHLASISEGPKLPQSLDTLTAQLRPRLGPPFTRELKAQPWSIPLPGTPLVISLVIDFPHAMAYATEEMVQNSQASAEELLECALDNLRQDTPEDFLQPLSENLELLLGHTGDGYDASRALIVEELLPQDAPAGLWLALPSRDELYVWPVSPQGLQHLPYLKLFAQDNYHKHPYPISDEIFWLYEGRWHTFTIRFQAPDTVSISPPPEFIELLEDWAGSDDLENNP</sequence>
<protein>
    <submittedName>
        <fullName evidence="1">Uncharacterized protein</fullName>
    </submittedName>
</protein>
<gene>
    <name evidence="1" type="ORF">H0921_12025</name>
</gene>
<dbReference type="RefSeq" id="WP_194538389.1">
    <property type="nucleotide sequence ID" value="NZ_JACEFB010000009.1"/>
</dbReference>
<name>A0A7V8VF50_9BACT</name>
<dbReference type="Proteomes" id="UP000542342">
    <property type="component" value="Unassembled WGS sequence"/>
</dbReference>
<reference evidence="1 2" key="1">
    <citation type="submission" date="2020-07" db="EMBL/GenBank/DDBJ databases">
        <title>Thermogemmata thermophila gen. nov., sp. nov., a novel moderate thermophilic planctomycete from a Kamchatka hot spring.</title>
        <authorList>
            <person name="Elcheninov A.G."/>
            <person name="Podosokorskaya O.A."/>
            <person name="Kovaleva O.L."/>
            <person name="Novikov A."/>
            <person name="Bonch-Osmolovskaya E.A."/>
            <person name="Toshchakov S.V."/>
            <person name="Kublanov I.V."/>
        </authorList>
    </citation>
    <scope>NUCLEOTIDE SEQUENCE [LARGE SCALE GENOMIC DNA]</scope>
    <source>
        <strain evidence="1 2">2918</strain>
    </source>
</reference>
<dbReference type="AlphaFoldDB" id="A0A7V8VF50"/>
<evidence type="ECO:0000313" key="1">
    <source>
        <dbReference type="EMBL" id="MBA2226890.1"/>
    </source>
</evidence>
<organism evidence="1 2">
    <name type="scientific">Thermogemmata fonticola</name>
    <dbReference type="NCBI Taxonomy" id="2755323"/>
    <lineage>
        <taxon>Bacteria</taxon>
        <taxon>Pseudomonadati</taxon>
        <taxon>Planctomycetota</taxon>
        <taxon>Planctomycetia</taxon>
        <taxon>Gemmatales</taxon>
        <taxon>Gemmataceae</taxon>
        <taxon>Thermogemmata</taxon>
    </lineage>
</organism>
<keyword evidence="2" id="KW-1185">Reference proteome</keyword>